<dbReference type="InterPro" id="IPR000551">
    <property type="entry name" value="MerR-type_HTH_dom"/>
</dbReference>
<dbReference type="InterPro" id="IPR014975">
    <property type="entry name" value="DUF1836"/>
</dbReference>
<comment type="caution">
    <text evidence="2">The sequence shown here is derived from an EMBL/GenBank/DDBJ whole genome shotgun (WGS) entry which is preliminary data.</text>
</comment>
<dbReference type="RefSeq" id="WP_083844287.1">
    <property type="nucleotide sequence ID" value="NZ_JALU01000016.1"/>
</dbReference>
<dbReference type="PANTHER" id="PTHR40056">
    <property type="entry name" value="HYPOTHETICAL CYTOSOLIC PROTEIN"/>
    <property type="match status" value="1"/>
</dbReference>
<dbReference type="GO" id="GO:0006355">
    <property type="term" value="P:regulation of DNA-templated transcription"/>
    <property type="evidence" value="ECO:0007669"/>
    <property type="project" value="InterPro"/>
</dbReference>
<organism evidence="2 3">
    <name type="scientific">Mogibacterium timidum ATCC 33093</name>
    <dbReference type="NCBI Taxonomy" id="1401079"/>
    <lineage>
        <taxon>Bacteria</taxon>
        <taxon>Bacillati</taxon>
        <taxon>Bacillota</taxon>
        <taxon>Clostridia</taxon>
        <taxon>Peptostreptococcales</taxon>
        <taxon>Anaerovoracaceae</taxon>
        <taxon>Mogibacterium</taxon>
    </lineage>
</organism>
<dbReference type="PROSITE" id="PS50937">
    <property type="entry name" value="HTH_MERR_2"/>
    <property type="match status" value="1"/>
</dbReference>
<proteinExistence type="predicted"/>
<name>X8ISE1_9FIRM</name>
<sequence>MFEAHAHLWYYPCMERGRKGIMTHNRDIRNIRRSTRLRLPRWHELPEMGLYMDQMLSLINPHFEENYGESYLLTSTMVNNYVKLCVVPSPVKRRYDRSTVARLFVIITLKSIFNVQEIAELIAALNDDDAGHELSESYNLYCSTLESAIDSTYADSISHTKPDDDYLRVIEDVATAAAYQLIVKRRLKLRRERNRI</sequence>
<gene>
    <name evidence="2" type="ORF">HMPREF0581_1103</name>
</gene>
<dbReference type="PANTHER" id="PTHR40056:SF1">
    <property type="entry name" value="DUF1836 DOMAIN-CONTAINING PROTEIN"/>
    <property type="match status" value="1"/>
</dbReference>
<evidence type="ECO:0000259" key="1">
    <source>
        <dbReference type="PROSITE" id="PS50937"/>
    </source>
</evidence>
<dbReference type="EMBL" id="JALU01000016">
    <property type="protein sequence ID" value="EUC52547.1"/>
    <property type="molecule type" value="Genomic_DNA"/>
</dbReference>
<reference evidence="2 3" key="1">
    <citation type="submission" date="2014-01" db="EMBL/GenBank/DDBJ databases">
        <authorList>
            <person name="Durkin A.S."/>
            <person name="McCorrison J."/>
            <person name="Torralba M."/>
            <person name="Gillis M."/>
            <person name="Haft D.H."/>
            <person name="Methe B."/>
            <person name="Sutton G."/>
            <person name="Nelson K.E."/>
        </authorList>
    </citation>
    <scope>NUCLEOTIDE SEQUENCE [LARGE SCALE GENOMIC DNA]</scope>
    <source>
        <strain evidence="2 3">ATCC 33093</strain>
    </source>
</reference>
<evidence type="ECO:0000313" key="2">
    <source>
        <dbReference type="EMBL" id="EUC52547.1"/>
    </source>
</evidence>
<dbReference type="GO" id="GO:0003677">
    <property type="term" value="F:DNA binding"/>
    <property type="evidence" value="ECO:0007669"/>
    <property type="project" value="InterPro"/>
</dbReference>
<dbReference type="Proteomes" id="UP000022645">
    <property type="component" value="Unassembled WGS sequence"/>
</dbReference>
<protein>
    <submittedName>
        <fullName evidence="2">PF08876 domain protein</fullName>
    </submittedName>
</protein>
<dbReference type="AlphaFoldDB" id="X8ISE1"/>
<evidence type="ECO:0000313" key="3">
    <source>
        <dbReference type="Proteomes" id="UP000022645"/>
    </source>
</evidence>
<dbReference type="Pfam" id="PF08876">
    <property type="entry name" value="DUF1836"/>
    <property type="match status" value="1"/>
</dbReference>
<feature type="domain" description="HTH merR-type" evidence="1">
    <location>
        <begin position="93"/>
        <end position="124"/>
    </location>
</feature>
<dbReference type="PATRIC" id="fig|1401079.3.peg.798"/>
<accession>X8ISE1</accession>